<dbReference type="AlphaFoldDB" id="A0AAD1DQ20"/>
<dbReference type="Proteomes" id="UP000278288">
    <property type="component" value="Chromosome"/>
</dbReference>
<dbReference type="KEGG" id="cnk:EG343_04550"/>
<organism evidence="1 2">
    <name type="scientific">Chryseobacterium nakagawai</name>
    <dbReference type="NCBI Taxonomy" id="1241982"/>
    <lineage>
        <taxon>Bacteria</taxon>
        <taxon>Pseudomonadati</taxon>
        <taxon>Bacteroidota</taxon>
        <taxon>Flavobacteriia</taxon>
        <taxon>Flavobacteriales</taxon>
        <taxon>Weeksellaceae</taxon>
        <taxon>Chryseobacterium group</taxon>
        <taxon>Chryseobacterium</taxon>
    </lineage>
</organism>
<protein>
    <submittedName>
        <fullName evidence="1">Uncharacterized protein</fullName>
    </submittedName>
</protein>
<keyword evidence="2" id="KW-1185">Reference proteome</keyword>
<evidence type="ECO:0000313" key="2">
    <source>
        <dbReference type="Proteomes" id="UP000278288"/>
    </source>
</evidence>
<dbReference type="RefSeq" id="WP_123856398.1">
    <property type="nucleotide sequence ID" value="NZ_CP033923.1"/>
</dbReference>
<reference evidence="1 2" key="1">
    <citation type="submission" date="2018-11" db="EMBL/GenBank/DDBJ databases">
        <title>Proposal to divide the Flavobacteriaceae and reorganize its genera based on Amino Acid Identity values calculated from whole genome sequences.</title>
        <authorList>
            <person name="Nicholson A.C."/>
            <person name="Gulvik C.A."/>
            <person name="Whitney A.M."/>
            <person name="Humrighouse B.W."/>
            <person name="Bell M."/>
            <person name="Holmes B."/>
            <person name="Steigerwalt A.G."/>
            <person name="Villarma A."/>
            <person name="Sheth M."/>
            <person name="Batra D."/>
            <person name="Pryor J."/>
            <person name="Bernardet J.-F."/>
            <person name="Hugo C."/>
            <person name="Kampfer P."/>
            <person name="Newman J."/>
            <person name="McQuiston J.R."/>
        </authorList>
    </citation>
    <scope>NUCLEOTIDE SEQUENCE [LARGE SCALE GENOMIC DNA]</scope>
    <source>
        <strain evidence="1 2">G0041</strain>
    </source>
</reference>
<accession>A0AAD1DQ20</accession>
<evidence type="ECO:0000313" key="1">
    <source>
        <dbReference type="EMBL" id="AZA89945.1"/>
    </source>
</evidence>
<gene>
    <name evidence="1" type="ORF">EG343_04550</name>
</gene>
<dbReference type="EMBL" id="CP033923">
    <property type="protein sequence ID" value="AZA89945.1"/>
    <property type="molecule type" value="Genomic_DNA"/>
</dbReference>
<name>A0AAD1DQ20_CHRNA</name>
<proteinExistence type="predicted"/>
<sequence length="125" mass="14723">MKNYIIMEYIDLNINGKDFVIINFPKDSEVEQFEGSITYKEKGEIYSKALPNHKDGYIKLISKISELNIEKIFDEISPYNVNEISGKRFLDSFLNIKGVTIDENLKELKKYKFLNNPYIFKLIKK</sequence>